<dbReference type="Proteomes" id="UP001345827">
    <property type="component" value="Unassembled WGS sequence"/>
</dbReference>
<keyword evidence="1" id="KW-0472">Membrane</keyword>
<reference evidence="2 3" key="1">
    <citation type="submission" date="2023-06" db="EMBL/GenBank/DDBJ databases">
        <title>Black Yeasts Isolated from many extreme environments.</title>
        <authorList>
            <person name="Coleine C."/>
            <person name="Stajich J.E."/>
            <person name="Selbmann L."/>
        </authorList>
    </citation>
    <scope>NUCLEOTIDE SEQUENCE [LARGE SCALE GENOMIC DNA]</scope>
    <source>
        <strain evidence="2 3">CCFEE 5887</strain>
    </source>
</reference>
<evidence type="ECO:0000256" key="1">
    <source>
        <dbReference type="SAM" id="Phobius"/>
    </source>
</evidence>
<proteinExistence type="predicted"/>
<keyword evidence="1" id="KW-1133">Transmembrane helix</keyword>
<keyword evidence="3" id="KW-1185">Reference proteome</keyword>
<evidence type="ECO:0000313" key="3">
    <source>
        <dbReference type="Proteomes" id="UP001345827"/>
    </source>
</evidence>
<gene>
    <name evidence="2" type="ORF">LTR25_006237</name>
</gene>
<comment type="caution">
    <text evidence="2">The sequence shown here is derived from an EMBL/GenBank/DDBJ whole genome shotgun (WGS) entry which is preliminary data.</text>
</comment>
<name>A0AAV9Q6R0_9PEZI</name>
<dbReference type="EMBL" id="JAXLQG010000010">
    <property type="protein sequence ID" value="KAK5535229.1"/>
    <property type="molecule type" value="Genomic_DNA"/>
</dbReference>
<organism evidence="2 3">
    <name type="scientific">Vermiconidia calcicola</name>
    <dbReference type="NCBI Taxonomy" id="1690605"/>
    <lineage>
        <taxon>Eukaryota</taxon>
        <taxon>Fungi</taxon>
        <taxon>Dikarya</taxon>
        <taxon>Ascomycota</taxon>
        <taxon>Pezizomycotina</taxon>
        <taxon>Dothideomycetes</taxon>
        <taxon>Dothideomycetidae</taxon>
        <taxon>Mycosphaerellales</taxon>
        <taxon>Extremaceae</taxon>
        <taxon>Vermiconidia</taxon>
    </lineage>
</organism>
<keyword evidence="1" id="KW-0812">Transmembrane</keyword>
<protein>
    <submittedName>
        <fullName evidence="2">Uncharacterized protein</fullName>
    </submittedName>
</protein>
<accession>A0AAV9Q6R0</accession>
<sequence>MGAAYSIIGAVVGIIFGAGTGAVVWQLKDILPKDILPHRSIEGTTIIVVNGMQGLPQANLSGVEIYGANDTSRFLGGQYAYLPDFGSHTFPALENPNYIYITNAGPEPVCIAGIEVRFPTGKGVGISGNLGVTCGLATYESGKSVLPEPYDKAGEACVWVDGHGSNGIHQHGLIFDITPVTQDPDKFKVQEPEDLCKAPFTNPVPELEQALVKRSETSRVTGGFSTQLIKSSLENTGAVVRLCEGKTNIGPDFASLSERLYCDMDSREIHPFCEENTRGVCFDVDQDALLEMDGEASIAEVGGDQARASEGKVVKSFKQVQVWD</sequence>
<feature type="transmembrane region" description="Helical" evidence="1">
    <location>
        <begin position="6"/>
        <end position="25"/>
    </location>
</feature>
<dbReference type="AlphaFoldDB" id="A0AAV9Q6R0"/>
<evidence type="ECO:0000313" key="2">
    <source>
        <dbReference type="EMBL" id="KAK5535229.1"/>
    </source>
</evidence>